<dbReference type="Gene3D" id="3.40.50.300">
    <property type="entry name" value="P-loop containing nucleotide triphosphate hydrolases"/>
    <property type="match status" value="1"/>
</dbReference>
<dbReference type="AlphaFoldDB" id="W0V9J4"/>
<dbReference type="EMBL" id="HG322949">
    <property type="protein sequence ID" value="CDG84013.1"/>
    <property type="molecule type" value="Genomic_DNA"/>
</dbReference>
<evidence type="ECO:0000313" key="2">
    <source>
        <dbReference type="Proteomes" id="UP000027604"/>
    </source>
</evidence>
<dbReference type="OrthoDB" id="135039at2"/>
<sequence>MSVKSLKPTAIVPDSIYVERAADRQLREIIDEMGRPGYVLVARQMGKTNLLLHMKRERTNDMVIYIDLTSRFDTPRAWFRNIIDMLIEAYGEKFPDAAVRISQQRIDANLEPNVEFDRHLRTILREVFVKIIIILDEIDSLVNTSYSDVILSQIRSMYFSRANYPEYEKLTYVLSGVVEPTDLIKDKNISPFNIGEKIYLENFNFQEFIQFLYNANLHLDDDVAGRVFDWTNGNPRMTWDICAELENFFQTAGFLTKKDVDSIVFKTYLNEFDRAPIDHIRTLVESDQKIRDAIDEIRYGKGEVLDQSIKNRLYLAGIITSAGEDVTIANKVIDASLSDSWLKSLTSSSESIFANANEHFSEKRYSLAVEEFRRILKSAKNVTLSKQDRKHLALSYLHIGLTSDAVSELTLCISEESDPTQIQYLNLELGVAFAVAKNFPDAKVAFANARSGPDKLTSCKSQLEQTFVTLMTGDKKEITDGVEACSNIISEMSASELRDEQKHQEIVILAYYLRSQLLSKLKLEDRADIDLESAISLSSSKYKPGLLFAKSDMSKHRSTRIAVLRELLNLITEENLFVLDIDDSHLQLSTARVVDIFTSLIKENLVKEFKDFAKHCLSISSNSEENEFSLLKSLYNKSSHFTTINDSINILVWAIRYFDDVEQDWHEKIEVYREIVMVYGGAEKAGLRTRYLDELNIHESEKDSFFDVSHLEALTVLGNACIQGSEWPLARLLFDVWGKYRNSADRTSFYPLMMDYYEILCAKAGQVFTASVIDLSIRNLQTIKDHDASFANSAERDTVNHIKRDTEIIARGWVKTDKPKPNPLRNVGRNDWITVQYSGSDAQQKKFKFVEEDLKSGKCILINIVKSSK</sequence>
<dbReference type="InterPro" id="IPR027417">
    <property type="entry name" value="P-loop_NTPase"/>
</dbReference>
<dbReference type="Proteomes" id="UP000027604">
    <property type="component" value="Chromosome I"/>
</dbReference>
<organism evidence="1 2">
    <name type="scientific">Janthinobacterium agaricidamnosum NBRC 102515 = DSM 9628</name>
    <dbReference type="NCBI Taxonomy" id="1349767"/>
    <lineage>
        <taxon>Bacteria</taxon>
        <taxon>Pseudomonadati</taxon>
        <taxon>Pseudomonadota</taxon>
        <taxon>Betaproteobacteria</taxon>
        <taxon>Burkholderiales</taxon>
        <taxon>Oxalobacteraceae</taxon>
        <taxon>Janthinobacterium</taxon>
    </lineage>
</organism>
<dbReference type="Pfam" id="PF14516">
    <property type="entry name" value="AAA_35"/>
    <property type="match status" value="1"/>
</dbReference>
<dbReference type="PATRIC" id="fig|1349767.4.peg.2"/>
<name>W0V9J4_9BURK</name>
<dbReference type="HOGENOM" id="CLU_329795_0_0_4"/>
<dbReference type="Gene3D" id="1.25.40.10">
    <property type="entry name" value="Tetratricopeptide repeat domain"/>
    <property type="match status" value="1"/>
</dbReference>
<evidence type="ECO:0000313" key="1">
    <source>
        <dbReference type="EMBL" id="CDG84013.1"/>
    </source>
</evidence>
<dbReference type="SUPFAM" id="SSF48452">
    <property type="entry name" value="TPR-like"/>
    <property type="match status" value="1"/>
</dbReference>
<dbReference type="InterPro" id="IPR011990">
    <property type="entry name" value="TPR-like_helical_dom_sf"/>
</dbReference>
<reference evidence="1 2" key="1">
    <citation type="journal article" date="2015" name="Genome Announc.">
        <title>Genome Sequence of Mushroom Soft-Rot Pathogen Janthinobacterium agaricidamnosum.</title>
        <authorList>
            <person name="Graupner K."/>
            <person name="Lackner G."/>
            <person name="Hertweck C."/>
        </authorList>
    </citation>
    <scope>NUCLEOTIDE SEQUENCE [LARGE SCALE GENOMIC DNA]</scope>
    <source>
        <strain evidence="2">NBRC 102515 / DSM 9628</strain>
    </source>
</reference>
<protein>
    <submittedName>
        <fullName evidence="1">Uncharacterized protein</fullName>
    </submittedName>
</protein>
<keyword evidence="2" id="KW-1185">Reference proteome</keyword>
<dbReference type="KEGG" id="jag:GJA_3394"/>
<gene>
    <name evidence="1" type="ORF">GJA_3394</name>
</gene>
<proteinExistence type="predicted"/>
<dbReference type="eggNOG" id="COG1672">
    <property type="taxonomic scope" value="Bacteria"/>
</dbReference>
<dbReference type="STRING" id="1349767.GJA_3394"/>
<accession>W0V9J4</accession>
<dbReference type="SUPFAM" id="SSF52540">
    <property type="entry name" value="P-loop containing nucleoside triphosphate hydrolases"/>
    <property type="match status" value="1"/>
</dbReference>